<reference evidence="2" key="1">
    <citation type="journal article" date="2022" name="Int. J. Mol. Sci.">
        <title>Draft Genome of Tanacetum Coccineum: Genomic Comparison of Closely Related Tanacetum-Family Plants.</title>
        <authorList>
            <person name="Yamashiro T."/>
            <person name="Shiraishi A."/>
            <person name="Nakayama K."/>
            <person name="Satake H."/>
        </authorList>
    </citation>
    <scope>NUCLEOTIDE SEQUENCE</scope>
</reference>
<accession>A0ABQ5BTF0</accession>
<dbReference type="EMBL" id="BQNB010013452">
    <property type="protein sequence ID" value="GJT16149.1"/>
    <property type="molecule type" value="Genomic_DNA"/>
</dbReference>
<dbReference type="Pfam" id="PF07727">
    <property type="entry name" value="RVT_2"/>
    <property type="match status" value="1"/>
</dbReference>
<reference evidence="2" key="2">
    <citation type="submission" date="2022-01" db="EMBL/GenBank/DDBJ databases">
        <authorList>
            <person name="Yamashiro T."/>
            <person name="Shiraishi A."/>
            <person name="Satake H."/>
            <person name="Nakayama K."/>
        </authorList>
    </citation>
    <scope>NUCLEOTIDE SEQUENCE</scope>
</reference>
<organism evidence="2 3">
    <name type="scientific">Tanacetum coccineum</name>
    <dbReference type="NCBI Taxonomy" id="301880"/>
    <lineage>
        <taxon>Eukaryota</taxon>
        <taxon>Viridiplantae</taxon>
        <taxon>Streptophyta</taxon>
        <taxon>Embryophyta</taxon>
        <taxon>Tracheophyta</taxon>
        <taxon>Spermatophyta</taxon>
        <taxon>Magnoliopsida</taxon>
        <taxon>eudicotyledons</taxon>
        <taxon>Gunneridae</taxon>
        <taxon>Pentapetalae</taxon>
        <taxon>asterids</taxon>
        <taxon>campanulids</taxon>
        <taxon>Asterales</taxon>
        <taxon>Asteraceae</taxon>
        <taxon>Asteroideae</taxon>
        <taxon>Anthemideae</taxon>
        <taxon>Anthemidinae</taxon>
        <taxon>Tanacetum</taxon>
    </lineage>
</organism>
<keyword evidence="2" id="KW-0695">RNA-directed DNA polymerase</keyword>
<evidence type="ECO:0000313" key="2">
    <source>
        <dbReference type="EMBL" id="GJT16149.1"/>
    </source>
</evidence>
<evidence type="ECO:0000313" key="3">
    <source>
        <dbReference type="Proteomes" id="UP001151760"/>
    </source>
</evidence>
<dbReference type="GO" id="GO:0003964">
    <property type="term" value="F:RNA-directed DNA polymerase activity"/>
    <property type="evidence" value="ECO:0007669"/>
    <property type="project" value="UniProtKB-KW"/>
</dbReference>
<feature type="domain" description="Reverse transcriptase Ty1/copia-type" evidence="1">
    <location>
        <begin position="139"/>
        <end position="217"/>
    </location>
</feature>
<dbReference type="Proteomes" id="UP001151760">
    <property type="component" value="Unassembled WGS sequence"/>
</dbReference>
<keyword evidence="3" id="KW-1185">Reference proteome</keyword>
<protein>
    <submittedName>
        <fullName evidence="2">RNA-directed DNA polymerase</fullName>
    </submittedName>
</protein>
<proteinExistence type="predicted"/>
<name>A0ABQ5BTF0_9ASTR</name>
<keyword evidence="2" id="KW-0808">Transferase</keyword>
<gene>
    <name evidence="2" type="ORF">Tco_0874855</name>
</gene>
<keyword evidence="2" id="KW-0548">Nucleotidyltransferase</keyword>
<comment type="caution">
    <text evidence="2">The sequence shown here is derived from an EMBL/GenBank/DDBJ whole genome shotgun (WGS) entry which is preliminary data.</text>
</comment>
<sequence>MNVFRYFIARAKLAKEILPRTIVPVFKIELDGKPCEKVMMCDECKLVRRPSSVLSGKSMFVGYSFDKKGFKLYSLESTKNTGFTRRDEDGHPDDSKSAEVVNDVEENAILEESDKESEGDDSYYQMEAINLEMEALNRNNSWIICELPYGRKDEGCKWVYKVKYKSTSEVERFKARLVAKGYNQEEGIDYEETFSLVVKIVTVRCILALSVQNSWPV</sequence>
<dbReference type="InterPro" id="IPR013103">
    <property type="entry name" value="RVT_2"/>
</dbReference>
<evidence type="ECO:0000259" key="1">
    <source>
        <dbReference type="Pfam" id="PF07727"/>
    </source>
</evidence>